<organism evidence="2">
    <name type="scientific">Listeria monocytogenes</name>
    <dbReference type="NCBI Taxonomy" id="1639"/>
    <lineage>
        <taxon>Bacteria</taxon>
        <taxon>Bacillati</taxon>
        <taxon>Bacillota</taxon>
        <taxon>Bacilli</taxon>
        <taxon>Bacillales</taxon>
        <taxon>Listeriaceae</taxon>
        <taxon>Listeria</taxon>
    </lineage>
</organism>
<reference evidence="4" key="4">
    <citation type="submission" date="2019-10" db="EMBL/GenBank/DDBJ databases">
        <authorList>
            <consortium name="NCBI Pathogen Detection Project"/>
        </authorList>
    </citation>
    <scope>NUCLEOTIDE SEQUENCE</scope>
    <source>
        <strain evidence="4">09CEB371LM</strain>
        <strain evidence="5">Sam_F526FDD3-C0F7-43DB-B204-E231FEF9C926</strain>
    </source>
</reference>
<evidence type="ECO:0000313" key="8">
    <source>
        <dbReference type="Proteomes" id="UP000840567"/>
    </source>
</evidence>
<evidence type="ECO:0000313" key="3">
    <source>
        <dbReference type="EMBL" id="ECY9784276.1"/>
    </source>
</evidence>
<evidence type="ECO:0000313" key="1">
    <source>
        <dbReference type="EMBL" id="EAC5551947.1"/>
    </source>
</evidence>
<dbReference type="EMBL" id="AAAIXK010000012">
    <property type="protein sequence ID" value="EAC5551947.1"/>
    <property type="molecule type" value="Genomic_DNA"/>
</dbReference>
<name>A0A686CLF4_LISMN</name>
<evidence type="ECO:0000313" key="4">
    <source>
        <dbReference type="EMBL" id="HAA8054537.1"/>
    </source>
</evidence>
<reference evidence="4 8" key="1">
    <citation type="journal article" date="2018" name="Genome Biol.">
        <title>SKESA: strategic k-mer extension for scrupulous assemblies.</title>
        <authorList>
            <person name="Souvorov A."/>
            <person name="Agarwala R."/>
            <person name="Lipman D.J."/>
        </authorList>
    </citation>
    <scope>NUCLEOTIDE SEQUENCE [LARGE SCALE GENOMIC DNA]</scope>
    <source>
        <strain evidence="4">09CEB371LM</strain>
        <strain evidence="5">Sam_F526FDD3-C0F7-43DB-B204-E231FEF9C926</strain>
    </source>
</reference>
<evidence type="ECO:0000313" key="2">
    <source>
        <dbReference type="EMBL" id="ECR2347352.1"/>
    </source>
</evidence>
<evidence type="ECO:0000313" key="5">
    <source>
        <dbReference type="EMBL" id="HAA8491763.1"/>
    </source>
</evidence>
<evidence type="ECO:0000313" key="6">
    <source>
        <dbReference type="Proteomes" id="UP000365297"/>
    </source>
</evidence>
<comment type="caution">
    <text evidence="2">The sequence shown here is derived from an EMBL/GenBank/DDBJ whole genome shotgun (WGS) entry which is preliminary data.</text>
</comment>
<accession>A0A686CLF4</accession>
<dbReference type="Proteomes" id="UP000840567">
    <property type="component" value="Unassembled WGS sequence"/>
</dbReference>
<dbReference type="EMBL" id="AALGDA010000086">
    <property type="protein sequence ID" value="ECY9784276.1"/>
    <property type="molecule type" value="Genomic_DNA"/>
</dbReference>
<dbReference type="AlphaFoldDB" id="A0A686CLF4"/>
<reference evidence="3 7" key="2">
    <citation type="submission" date="2019-09" db="EMBL/GenBank/DDBJ databases">
        <authorList>
            <consortium name="PulseNet: The National Subtyping Network for Foodborne Disease Surveillance"/>
            <person name="Tarr C.L."/>
            <person name="Trees E."/>
            <person name="Katz L.S."/>
            <person name="Carleton-Romer H.A."/>
            <person name="Stroika S."/>
            <person name="Kucerova Z."/>
            <person name="Roache K.F."/>
            <person name="Sabol A.L."/>
            <person name="Besser J."/>
            <person name="Gerner-Smidt P."/>
        </authorList>
    </citation>
    <scope>NUCLEOTIDE SEQUENCE [LARGE SCALE GENOMIC DNA]</scope>
    <source>
        <strain evidence="3 7">PNUSAL005692</strain>
    </source>
</reference>
<dbReference type="EMBL" id="DAAEQL010000013">
    <property type="protein sequence ID" value="HAA8491763.1"/>
    <property type="molecule type" value="Genomic_DNA"/>
</dbReference>
<dbReference type="Proteomes" id="UP000489121">
    <property type="component" value="Unassembled WGS sequence"/>
</dbReference>
<dbReference type="RefSeq" id="WP_031642438.1">
    <property type="nucleotide sequence ID" value="NZ_CP168882.1"/>
</dbReference>
<dbReference type="EMBL" id="AAKFCP010000041">
    <property type="protein sequence ID" value="ECR2347352.1"/>
    <property type="molecule type" value="Genomic_DNA"/>
</dbReference>
<protein>
    <submittedName>
        <fullName evidence="2">Uncharacterized protein</fullName>
    </submittedName>
</protein>
<reference evidence="2" key="3">
    <citation type="submission" date="2019-09" db="EMBL/GenBank/DDBJ databases">
        <authorList>
            <consortium name="GenomeTrakr: Next Generation Sequencing Network for Food Pathogen Tracability"/>
        </authorList>
    </citation>
    <scope>NUCLEOTIDE SEQUENCE</scope>
    <source>
        <strain evidence="1 6">FDA00007096</strain>
        <strain evidence="2">FDA00014666</strain>
    </source>
</reference>
<dbReference type="Proteomes" id="UP000365297">
    <property type="component" value="Unassembled WGS sequence"/>
</dbReference>
<sequence length="200" mass="23446">MKKTLIVLLSVLIATISISFSVTLWQERTKINEKMKEYKSDNLNKQKTIEQYRIKELKNSQKQNNQTEESFDDELTEVLINNKELINELYTYTSTETRLENIKPYLTKDQYQKMFKTSADGHQEKIVSKLDSLNVYVLERKGQSIRTIVNEVTSATEINKTTMKQRIYVKISYEIQKGKWKAKEILFTAIPSQDLKMGES</sequence>
<dbReference type="Proteomes" id="UP000840039">
    <property type="component" value="Unassembled WGS sequence"/>
</dbReference>
<proteinExistence type="predicted"/>
<evidence type="ECO:0000313" key="7">
    <source>
        <dbReference type="Proteomes" id="UP000489121"/>
    </source>
</evidence>
<gene>
    <name evidence="1" type="ORF">ARY78_16155</name>
    <name evidence="2" type="ORF">F1F65_15585</name>
    <name evidence="3" type="ORF">F6515_14965</name>
    <name evidence="4" type="ORF">GHH22_15485</name>
    <name evidence="5" type="ORF">GHO09_14800</name>
</gene>
<dbReference type="EMBL" id="DAAEEB010000016">
    <property type="protein sequence ID" value="HAA8054537.1"/>
    <property type="molecule type" value="Genomic_DNA"/>
</dbReference>